<feature type="domain" description="Mce/MlaD" evidence="8">
    <location>
        <begin position="402"/>
        <end position="460"/>
    </location>
</feature>
<name>A0A1X7AJL2_9GAMM</name>
<keyword evidence="6 7" id="KW-0472">Membrane</keyword>
<evidence type="ECO:0000256" key="5">
    <source>
        <dbReference type="ARBA" id="ARBA00022989"/>
    </source>
</evidence>
<dbReference type="OrthoDB" id="9806984at2"/>
<feature type="domain" description="Mce/MlaD" evidence="8">
    <location>
        <begin position="523"/>
        <end position="581"/>
    </location>
</feature>
<dbReference type="AlphaFoldDB" id="A0A1X7AJL2"/>
<keyword evidence="3" id="KW-0997">Cell inner membrane</keyword>
<feature type="domain" description="Mce/MlaD" evidence="8">
    <location>
        <begin position="46"/>
        <end position="136"/>
    </location>
</feature>
<dbReference type="GO" id="GO:0005886">
    <property type="term" value="C:plasma membrane"/>
    <property type="evidence" value="ECO:0007669"/>
    <property type="project" value="UniProtKB-SubCell"/>
</dbReference>
<sequence>MKDSGGIRDPHQPLIEKKHQWFIWLIPLIALSITAWMGWEAWENRGINITVYFSDGDGIVAGKTLVRYNGLQVGTVESVHLTSNLKSVVTEVNVRRELEDWLTDKTSFWLVKPEISMAGVTGIEALMSGNYITFNPERGNRTLSFEALNEAPPLATSKPGLHLTLKASDAGSLMAGSPVYSREIKVGEIEQVHLAKDGQSVAVHVYIEPEYTQLVKTNTRFWNVSGLDISGPLSQLKVHMASVVSLVKGGIAFSTPDWESSTQSAINSTSYTLYKDYAAAKTGIPIDIEFPLGTEIVPVGGRVLFYGVEVGVVRDYKISKDMQSFVVTAAINPMADKVLVDGARFWLVETKVTPKGIQGLNALFEGPYIAMDISETAINAAKKKSRFQGYLSKPPASPNAPGLHMKLITDDASGISAGSGVWMHGVQIGSIESVRLKPGHVEIAVLIQRRYQSLIRKGSKCWNTSGVKVSAGLNGIELRTRPFESMLAGGITCETGNENLPAAENGQRVKLYASRDEAFVSGKVFFLTAQNAPSLVTGAPVYYHGVEVGVIEKMGLDDPASQVLIQLRIKPSYESLVTSASQFWNVSGFDARFSLWDGVKIKSESLESLAFGGVAFATPAQALAAPADMRFPLHNGPKAEWLGWNPDIYLTE</sequence>
<dbReference type="Pfam" id="PF02470">
    <property type="entry name" value="MlaD"/>
    <property type="match status" value="5"/>
</dbReference>
<gene>
    <name evidence="9" type="primary">pqiB_2</name>
    <name evidence="9" type="ORF">EHSB41UT_02234</name>
</gene>
<evidence type="ECO:0000256" key="6">
    <source>
        <dbReference type="ARBA" id="ARBA00023136"/>
    </source>
</evidence>
<feature type="domain" description="Mce/MlaD" evidence="8">
    <location>
        <begin position="160"/>
        <end position="220"/>
    </location>
</feature>
<accession>A0A1X7AJL2</accession>
<comment type="subcellular location">
    <subcellularLocation>
        <location evidence="1">Cell inner membrane</location>
    </subcellularLocation>
</comment>
<organism evidence="9 10">
    <name type="scientific">Parendozoicomonas haliclonae</name>
    <dbReference type="NCBI Taxonomy" id="1960125"/>
    <lineage>
        <taxon>Bacteria</taxon>
        <taxon>Pseudomonadati</taxon>
        <taxon>Pseudomonadota</taxon>
        <taxon>Gammaproteobacteria</taxon>
        <taxon>Oceanospirillales</taxon>
        <taxon>Endozoicomonadaceae</taxon>
        <taxon>Parendozoicomonas</taxon>
    </lineage>
</organism>
<feature type="transmembrane region" description="Helical" evidence="7">
    <location>
        <begin position="21"/>
        <end position="39"/>
    </location>
</feature>
<keyword evidence="2" id="KW-1003">Cell membrane</keyword>
<feature type="domain" description="Mce/MlaD" evidence="8">
    <location>
        <begin position="284"/>
        <end position="371"/>
    </location>
</feature>
<evidence type="ECO:0000256" key="3">
    <source>
        <dbReference type="ARBA" id="ARBA00022519"/>
    </source>
</evidence>
<dbReference type="InterPro" id="IPR003399">
    <property type="entry name" value="Mce/MlaD"/>
</dbReference>
<evidence type="ECO:0000256" key="7">
    <source>
        <dbReference type="SAM" id="Phobius"/>
    </source>
</evidence>
<dbReference type="RefSeq" id="WP_087109800.1">
    <property type="nucleotide sequence ID" value="NZ_CBCSCN010000002.1"/>
</dbReference>
<evidence type="ECO:0000256" key="2">
    <source>
        <dbReference type="ARBA" id="ARBA00022475"/>
    </source>
</evidence>
<dbReference type="Proteomes" id="UP000196573">
    <property type="component" value="Unassembled WGS sequence"/>
</dbReference>
<evidence type="ECO:0000313" key="9">
    <source>
        <dbReference type="EMBL" id="SMA46683.1"/>
    </source>
</evidence>
<dbReference type="PANTHER" id="PTHR30462:SF0">
    <property type="entry name" value="INTERMEMBRANE TRANSPORT PROTEIN YEBT"/>
    <property type="match status" value="1"/>
</dbReference>
<dbReference type="EMBL" id="FWPT01000004">
    <property type="protein sequence ID" value="SMA46683.1"/>
    <property type="molecule type" value="Genomic_DNA"/>
</dbReference>
<protein>
    <submittedName>
        <fullName evidence="9">Paraquat-inducible protein B</fullName>
    </submittedName>
</protein>
<reference evidence="9 10" key="1">
    <citation type="submission" date="2017-03" db="EMBL/GenBank/DDBJ databases">
        <authorList>
            <person name="Afonso C.L."/>
            <person name="Miller P.J."/>
            <person name="Scott M.A."/>
            <person name="Spackman E."/>
            <person name="Goraichik I."/>
            <person name="Dimitrov K.M."/>
            <person name="Suarez D.L."/>
            <person name="Swayne D.E."/>
        </authorList>
    </citation>
    <scope>NUCLEOTIDE SEQUENCE [LARGE SCALE GENOMIC DNA]</scope>
    <source>
        <strain evidence="9">SB41UT1</strain>
    </source>
</reference>
<proteinExistence type="predicted"/>
<evidence type="ECO:0000256" key="1">
    <source>
        <dbReference type="ARBA" id="ARBA00004533"/>
    </source>
</evidence>
<dbReference type="InterPro" id="IPR051800">
    <property type="entry name" value="PqiA-PqiB_transport"/>
</dbReference>
<evidence type="ECO:0000256" key="4">
    <source>
        <dbReference type="ARBA" id="ARBA00022692"/>
    </source>
</evidence>
<keyword evidence="5 7" id="KW-1133">Transmembrane helix</keyword>
<dbReference type="PANTHER" id="PTHR30462">
    <property type="entry name" value="INTERMEMBRANE TRANSPORT PROTEIN PQIB-RELATED"/>
    <property type="match status" value="1"/>
</dbReference>
<evidence type="ECO:0000259" key="8">
    <source>
        <dbReference type="Pfam" id="PF02470"/>
    </source>
</evidence>
<evidence type="ECO:0000313" key="10">
    <source>
        <dbReference type="Proteomes" id="UP000196573"/>
    </source>
</evidence>
<keyword evidence="4 7" id="KW-0812">Transmembrane</keyword>
<keyword evidence="10" id="KW-1185">Reference proteome</keyword>